<organism evidence="8 9">
    <name type="scientific">Eubacterium barkeri</name>
    <name type="common">Clostridium barkeri</name>
    <dbReference type="NCBI Taxonomy" id="1528"/>
    <lineage>
        <taxon>Bacteria</taxon>
        <taxon>Bacillati</taxon>
        <taxon>Bacillota</taxon>
        <taxon>Clostridia</taxon>
        <taxon>Eubacteriales</taxon>
        <taxon>Eubacteriaceae</taxon>
        <taxon>Eubacterium</taxon>
    </lineage>
</organism>
<evidence type="ECO:0000256" key="7">
    <source>
        <dbReference type="SAM" id="Phobius"/>
    </source>
</evidence>
<protein>
    <submittedName>
        <fullName evidence="8">Uncharacterized membrane protein YeaQ/YmgE, transglycosylase-associated protein family</fullName>
    </submittedName>
</protein>
<gene>
    <name evidence="8" type="ORF">SAMN04488579_12753</name>
</gene>
<dbReference type="RefSeq" id="WP_090246945.1">
    <property type="nucleotide sequence ID" value="NZ_FNOU01000027.1"/>
</dbReference>
<reference evidence="9" key="1">
    <citation type="submission" date="2016-10" db="EMBL/GenBank/DDBJ databases">
        <authorList>
            <person name="Varghese N."/>
            <person name="Submissions S."/>
        </authorList>
    </citation>
    <scope>NUCLEOTIDE SEQUENCE [LARGE SCALE GENOMIC DNA]</scope>
    <source>
        <strain evidence="9">VPI 5359</strain>
    </source>
</reference>
<dbReference type="EMBL" id="FNOU01000027">
    <property type="protein sequence ID" value="SDY36012.1"/>
    <property type="molecule type" value="Genomic_DNA"/>
</dbReference>
<evidence type="ECO:0000256" key="1">
    <source>
        <dbReference type="ARBA" id="ARBA00004651"/>
    </source>
</evidence>
<evidence type="ECO:0000256" key="4">
    <source>
        <dbReference type="ARBA" id="ARBA00022692"/>
    </source>
</evidence>
<evidence type="ECO:0000256" key="3">
    <source>
        <dbReference type="ARBA" id="ARBA00022475"/>
    </source>
</evidence>
<keyword evidence="4 7" id="KW-0812">Transmembrane</keyword>
<keyword evidence="5 7" id="KW-1133">Transmembrane helix</keyword>
<feature type="transmembrane region" description="Helical" evidence="7">
    <location>
        <begin position="6"/>
        <end position="23"/>
    </location>
</feature>
<feature type="transmembrane region" description="Helical" evidence="7">
    <location>
        <begin position="30"/>
        <end position="48"/>
    </location>
</feature>
<dbReference type="STRING" id="1528.SAMN04488579_12753"/>
<dbReference type="PANTHER" id="PTHR33884:SF3">
    <property type="entry name" value="UPF0410 PROTEIN YMGE"/>
    <property type="match status" value="1"/>
</dbReference>
<comment type="similarity">
    <text evidence="2">Belongs to the UPF0410 family.</text>
</comment>
<evidence type="ECO:0000256" key="2">
    <source>
        <dbReference type="ARBA" id="ARBA00011006"/>
    </source>
</evidence>
<comment type="subcellular location">
    <subcellularLocation>
        <location evidence="1">Cell membrane</location>
        <topology evidence="1">Multi-pass membrane protein</topology>
    </subcellularLocation>
</comment>
<keyword evidence="3" id="KW-1003">Cell membrane</keyword>
<dbReference type="PANTHER" id="PTHR33884">
    <property type="entry name" value="UPF0410 PROTEIN YMGE"/>
    <property type="match status" value="1"/>
</dbReference>
<evidence type="ECO:0000313" key="9">
    <source>
        <dbReference type="Proteomes" id="UP000199652"/>
    </source>
</evidence>
<feature type="transmembrane region" description="Helical" evidence="7">
    <location>
        <begin position="54"/>
        <end position="78"/>
    </location>
</feature>
<sequence length="83" mass="8371">MGHLLWVLIIGGIIGAIAGAIASRDLPAGCIGNIAAGIIGSIVGEKLFGYWGPAAAGMAIVPSIIGALILVAVLDLFLHLRKK</sequence>
<dbReference type="InterPro" id="IPR007341">
    <property type="entry name" value="Transgly_assoc"/>
</dbReference>
<keyword evidence="9" id="KW-1185">Reference proteome</keyword>
<keyword evidence="6 7" id="KW-0472">Membrane</keyword>
<proteinExistence type="inferred from homology"/>
<dbReference type="GO" id="GO:0005886">
    <property type="term" value="C:plasma membrane"/>
    <property type="evidence" value="ECO:0007669"/>
    <property type="project" value="UniProtKB-SubCell"/>
</dbReference>
<evidence type="ECO:0000313" key="8">
    <source>
        <dbReference type="EMBL" id="SDY36012.1"/>
    </source>
</evidence>
<accession>A0A1H3J7W7</accession>
<evidence type="ECO:0000256" key="6">
    <source>
        <dbReference type="ARBA" id="ARBA00023136"/>
    </source>
</evidence>
<dbReference type="Pfam" id="PF04226">
    <property type="entry name" value="Transgly_assoc"/>
    <property type="match status" value="1"/>
</dbReference>
<name>A0A1H3J7W7_EUBBA</name>
<dbReference type="AlphaFoldDB" id="A0A1H3J7W7"/>
<dbReference type="Proteomes" id="UP000199652">
    <property type="component" value="Unassembled WGS sequence"/>
</dbReference>
<evidence type="ECO:0000256" key="5">
    <source>
        <dbReference type="ARBA" id="ARBA00022989"/>
    </source>
</evidence>
<dbReference type="OrthoDB" id="1632160at2"/>